<reference evidence="3" key="1">
    <citation type="submission" date="2020-01" db="EMBL/GenBank/DDBJ databases">
        <authorList>
            <person name="Rat A."/>
        </authorList>
    </citation>
    <scope>NUCLEOTIDE SEQUENCE</scope>
    <source>
        <strain evidence="3">LMG 31161</strain>
    </source>
</reference>
<evidence type="ECO:0000256" key="1">
    <source>
        <dbReference type="ARBA" id="ARBA00006817"/>
    </source>
</evidence>
<dbReference type="SUPFAM" id="SSF55961">
    <property type="entry name" value="Bet v1-like"/>
    <property type="match status" value="1"/>
</dbReference>
<dbReference type="Pfam" id="PF08327">
    <property type="entry name" value="AHSA1"/>
    <property type="match status" value="1"/>
</dbReference>
<name>A0A9X9WGB7_9PROT</name>
<dbReference type="EMBL" id="JAAEDK010000016">
    <property type="protein sequence ID" value="MBR0659377.1"/>
    <property type="molecule type" value="Genomic_DNA"/>
</dbReference>
<dbReference type="AlphaFoldDB" id="A0A9X9WGB7"/>
<comment type="caution">
    <text evidence="3">The sequence shown here is derived from an EMBL/GenBank/DDBJ whole genome shotgun (WGS) entry which is preliminary data.</text>
</comment>
<dbReference type="CDD" id="cd08899">
    <property type="entry name" value="SRPBCC_CalC_Aha1-like_6"/>
    <property type="match status" value="1"/>
</dbReference>
<evidence type="ECO:0000313" key="6">
    <source>
        <dbReference type="Proteomes" id="UP001138708"/>
    </source>
</evidence>
<keyword evidence="5" id="KW-1185">Reference proteome</keyword>
<reference evidence="3" key="3">
    <citation type="journal article" date="2021" name="Syst. Appl. Microbiol.">
        <title>Roseomonas hellenica sp. nov., isolated from roots of wild-growing Alkanna tinctoria.</title>
        <authorList>
            <person name="Rat A."/>
            <person name="Naranjo H.D."/>
            <person name="Lebbe L."/>
            <person name="Cnockaert M."/>
            <person name="Krigas N."/>
            <person name="Grigoriadou K."/>
            <person name="Maloupa E."/>
            <person name="Willems A."/>
        </authorList>
    </citation>
    <scope>NUCLEOTIDE SEQUENCE</scope>
    <source>
        <strain evidence="3">LMG 31161</strain>
    </source>
</reference>
<comment type="similarity">
    <text evidence="1">Belongs to the AHA1 family.</text>
</comment>
<proteinExistence type="inferred from homology"/>
<dbReference type="Proteomes" id="UP001138708">
    <property type="component" value="Unassembled WGS sequence"/>
</dbReference>
<sequence>MNDLAPHGVLTEPMTLEIQRLLPGPIERVWDYLTRSELRRQWLAAGAMELRVGAAFELVWRNDELNDPPSRRPDGFDAEHRLECRITELDPPRRLAFTWGSSDGVTFDLAPAGQKVRLTVTHRRLPDRGMLLKVSAGWHAHLDVLAARLSGTVPPPFWDGWSRLMQEYEQRIPA</sequence>
<dbReference type="RefSeq" id="WP_168039617.1">
    <property type="nucleotide sequence ID" value="NZ_JAAEDK010000016.1"/>
</dbReference>
<reference evidence="4 5" key="2">
    <citation type="submission" date="2020-02" db="EMBL/GenBank/DDBJ databases">
        <authorList>
            <person name="Sun Q."/>
            <person name="Inoue M."/>
        </authorList>
    </citation>
    <scope>NUCLEOTIDE SEQUENCE [LARGE SCALE GENOMIC DNA]</scope>
    <source>
        <strain evidence="4 5">KCTC 22478</strain>
    </source>
</reference>
<organism evidence="3 6">
    <name type="scientific">Neoroseomonas oryzicola</name>
    <dbReference type="NCBI Taxonomy" id="535904"/>
    <lineage>
        <taxon>Bacteria</taxon>
        <taxon>Pseudomonadati</taxon>
        <taxon>Pseudomonadota</taxon>
        <taxon>Alphaproteobacteria</taxon>
        <taxon>Acetobacterales</taxon>
        <taxon>Acetobacteraceae</taxon>
        <taxon>Neoroseomonas</taxon>
    </lineage>
</organism>
<evidence type="ECO:0000313" key="3">
    <source>
        <dbReference type="EMBL" id="MBR0659377.1"/>
    </source>
</evidence>
<evidence type="ECO:0000313" key="5">
    <source>
        <dbReference type="Proteomes" id="UP000746741"/>
    </source>
</evidence>
<dbReference type="Gene3D" id="3.30.530.20">
    <property type="match status" value="1"/>
</dbReference>
<dbReference type="InterPro" id="IPR023393">
    <property type="entry name" value="START-like_dom_sf"/>
</dbReference>
<accession>A0A9X9WGB7</accession>
<dbReference type="InterPro" id="IPR013538">
    <property type="entry name" value="ASHA1/2-like_C"/>
</dbReference>
<dbReference type="Proteomes" id="UP000746741">
    <property type="component" value="Unassembled WGS sequence"/>
</dbReference>
<evidence type="ECO:0000259" key="2">
    <source>
        <dbReference type="Pfam" id="PF08327"/>
    </source>
</evidence>
<gene>
    <name evidence="4" type="ORF">GWK15_04940</name>
    <name evidence="3" type="ORF">GXW75_08975</name>
</gene>
<evidence type="ECO:0000313" key="4">
    <source>
        <dbReference type="EMBL" id="NKE16278.1"/>
    </source>
</evidence>
<feature type="domain" description="Activator of Hsp90 ATPase homologue 1/2-like C-terminal" evidence="2">
    <location>
        <begin position="25"/>
        <end position="149"/>
    </location>
</feature>
<protein>
    <submittedName>
        <fullName evidence="3">SRPBCC family protein</fullName>
    </submittedName>
</protein>
<dbReference type="EMBL" id="JAAVUP010000001">
    <property type="protein sequence ID" value="NKE16278.1"/>
    <property type="molecule type" value="Genomic_DNA"/>
</dbReference>